<reference evidence="9" key="1">
    <citation type="submission" date="2021-01" db="EMBL/GenBank/DDBJ databases">
        <title>Genomic Encyclopedia of Type Strains, Phase IV (KMG-IV): sequencing the most valuable type-strain genomes for metagenomic binning, comparative biology and taxonomic classification.</title>
        <authorList>
            <person name="Goeker M."/>
        </authorList>
    </citation>
    <scope>NUCLEOTIDE SEQUENCE</scope>
    <source>
        <strain evidence="9">DSM 21943</strain>
    </source>
</reference>
<evidence type="ECO:0000256" key="8">
    <source>
        <dbReference type="SAM" id="Phobius"/>
    </source>
</evidence>
<dbReference type="Proteomes" id="UP001179280">
    <property type="component" value="Unassembled WGS sequence"/>
</dbReference>
<evidence type="ECO:0000256" key="6">
    <source>
        <dbReference type="ARBA" id="ARBA00023136"/>
    </source>
</evidence>
<keyword evidence="6 8" id="KW-0472">Membrane</keyword>
<evidence type="ECO:0000313" key="10">
    <source>
        <dbReference type="Proteomes" id="UP001179280"/>
    </source>
</evidence>
<evidence type="ECO:0000256" key="3">
    <source>
        <dbReference type="ARBA" id="ARBA00022475"/>
    </source>
</evidence>
<dbReference type="InterPro" id="IPR000390">
    <property type="entry name" value="Small_drug/metabolite_transptr"/>
</dbReference>
<dbReference type="InterPro" id="IPR045324">
    <property type="entry name" value="Small_multidrug_res"/>
</dbReference>
<dbReference type="Gene3D" id="1.10.3730.20">
    <property type="match status" value="1"/>
</dbReference>
<dbReference type="EMBL" id="JAFBCV010000001">
    <property type="protein sequence ID" value="MBM7837309.1"/>
    <property type="molecule type" value="Genomic_DNA"/>
</dbReference>
<name>A0ABS2SS18_9BACI</name>
<dbReference type="SUPFAM" id="SSF103481">
    <property type="entry name" value="Multidrug resistance efflux transporter EmrE"/>
    <property type="match status" value="1"/>
</dbReference>
<protein>
    <submittedName>
        <fullName evidence="9">Small multidrug resistance pump</fullName>
    </submittedName>
</protein>
<evidence type="ECO:0000313" key="9">
    <source>
        <dbReference type="EMBL" id="MBM7837309.1"/>
    </source>
</evidence>
<dbReference type="PANTHER" id="PTHR30561:SF1">
    <property type="entry name" value="MULTIDRUG TRANSPORTER EMRE"/>
    <property type="match status" value="1"/>
</dbReference>
<dbReference type="InterPro" id="IPR037185">
    <property type="entry name" value="EmrE-like"/>
</dbReference>
<dbReference type="RefSeq" id="WP_035417720.1">
    <property type="nucleotide sequence ID" value="NZ_JAFBCV010000001.1"/>
</dbReference>
<keyword evidence="4 7" id="KW-0812">Transmembrane</keyword>
<evidence type="ECO:0000256" key="2">
    <source>
        <dbReference type="ARBA" id="ARBA00022448"/>
    </source>
</evidence>
<keyword evidence="2" id="KW-0813">Transport</keyword>
<evidence type="ECO:0000256" key="1">
    <source>
        <dbReference type="ARBA" id="ARBA00004651"/>
    </source>
</evidence>
<comment type="caution">
    <text evidence="9">The sequence shown here is derived from an EMBL/GenBank/DDBJ whole genome shotgun (WGS) entry which is preliminary data.</text>
</comment>
<feature type="transmembrane region" description="Helical" evidence="8">
    <location>
        <begin position="85"/>
        <end position="107"/>
    </location>
</feature>
<evidence type="ECO:0000256" key="7">
    <source>
        <dbReference type="RuleBase" id="RU003942"/>
    </source>
</evidence>
<gene>
    <name evidence="9" type="ORF">JOC54_000540</name>
</gene>
<feature type="transmembrane region" description="Helical" evidence="8">
    <location>
        <begin position="30"/>
        <end position="51"/>
    </location>
</feature>
<sequence>MKKISLLFTAITIEVIGTLFMNQADGFTRLFPSIMVFVCYFSALVLCIYLVRELEVGFVNALWSGLGTFAVILLGIWFFNESVSLMKFIGMGFVVAGVVLLNLNALAEKRRVS</sequence>
<comment type="subcellular location">
    <subcellularLocation>
        <location evidence="1 7">Cell membrane</location>
        <topology evidence="1 7">Multi-pass membrane protein</topology>
    </subcellularLocation>
</comment>
<organism evidence="9 10">
    <name type="scientific">Shouchella xiaoxiensis</name>
    <dbReference type="NCBI Taxonomy" id="766895"/>
    <lineage>
        <taxon>Bacteria</taxon>
        <taxon>Bacillati</taxon>
        <taxon>Bacillota</taxon>
        <taxon>Bacilli</taxon>
        <taxon>Bacillales</taxon>
        <taxon>Bacillaceae</taxon>
        <taxon>Shouchella</taxon>
    </lineage>
</organism>
<feature type="transmembrane region" description="Helical" evidence="8">
    <location>
        <begin position="58"/>
        <end position="79"/>
    </location>
</feature>
<keyword evidence="3" id="KW-1003">Cell membrane</keyword>
<evidence type="ECO:0000256" key="4">
    <source>
        <dbReference type="ARBA" id="ARBA00022692"/>
    </source>
</evidence>
<feature type="transmembrane region" description="Helical" evidence="8">
    <location>
        <begin position="7"/>
        <end position="24"/>
    </location>
</feature>
<keyword evidence="5 8" id="KW-1133">Transmembrane helix</keyword>
<comment type="similarity">
    <text evidence="7">Belongs to the drug/metabolite transporter (DMT) superfamily. Small multidrug resistance (SMR) (TC 2.A.7.1) family.</text>
</comment>
<dbReference type="Pfam" id="PF00893">
    <property type="entry name" value="Multi_Drug_Res"/>
    <property type="match status" value="1"/>
</dbReference>
<evidence type="ECO:0000256" key="5">
    <source>
        <dbReference type="ARBA" id="ARBA00022989"/>
    </source>
</evidence>
<keyword evidence="10" id="KW-1185">Reference proteome</keyword>
<accession>A0ABS2SS18</accession>
<proteinExistence type="inferred from homology"/>
<dbReference type="PANTHER" id="PTHR30561">
    <property type="entry name" value="SMR FAMILY PROTON-DEPENDENT DRUG EFFLUX TRANSPORTER SUGE"/>
    <property type="match status" value="1"/>
</dbReference>